<evidence type="ECO:0000256" key="2">
    <source>
        <dbReference type="ARBA" id="ARBA00022448"/>
    </source>
</evidence>
<protein>
    <submittedName>
        <fullName evidence="5">Uncharacterized protein</fullName>
    </submittedName>
</protein>
<keyword evidence="2" id="KW-0813">Transport</keyword>
<keyword evidence="3" id="KW-0406">Ion transport</keyword>
<feature type="coiled-coil region" evidence="4">
    <location>
        <begin position="105"/>
        <end position="132"/>
    </location>
</feature>
<dbReference type="EnsemblMetazoa" id="G34208.6">
    <property type="protein sequence ID" value="G34208.6:cds"/>
    <property type="gene ID" value="G34208"/>
</dbReference>
<evidence type="ECO:0000313" key="5">
    <source>
        <dbReference type="EnsemblMetazoa" id="G34208.6:cds"/>
    </source>
</evidence>
<accession>A0A8W8MMY9</accession>
<dbReference type="SUPFAM" id="SSF160527">
    <property type="entry name" value="V-type ATPase subunit E-like"/>
    <property type="match status" value="1"/>
</dbReference>
<evidence type="ECO:0000256" key="1">
    <source>
        <dbReference type="ARBA" id="ARBA00005901"/>
    </source>
</evidence>
<dbReference type="GO" id="GO:0033178">
    <property type="term" value="C:proton-transporting two-sector ATPase complex, catalytic domain"/>
    <property type="evidence" value="ECO:0007669"/>
    <property type="project" value="InterPro"/>
</dbReference>
<dbReference type="Gene3D" id="3.30.2320.30">
    <property type="entry name" value="ATP synthase, E subunit, C-terminal"/>
    <property type="match status" value="2"/>
</dbReference>
<proteinExistence type="inferred from homology"/>
<keyword evidence="6" id="KW-1185">Reference proteome</keyword>
<dbReference type="AlphaFoldDB" id="A0A8W8MMY9"/>
<evidence type="ECO:0000256" key="4">
    <source>
        <dbReference type="SAM" id="Coils"/>
    </source>
</evidence>
<dbReference type="Proteomes" id="UP000005408">
    <property type="component" value="Unassembled WGS sequence"/>
</dbReference>
<keyword evidence="4" id="KW-0175">Coiled coil</keyword>
<dbReference type="Pfam" id="PF01991">
    <property type="entry name" value="vATP-synt_E"/>
    <property type="match status" value="2"/>
</dbReference>
<dbReference type="InterPro" id="IPR002842">
    <property type="entry name" value="ATPase_V1_Esu"/>
</dbReference>
<organism evidence="5 6">
    <name type="scientific">Magallana gigas</name>
    <name type="common">Pacific oyster</name>
    <name type="synonym">Crassostrea gigas</name>
    <dbReference type="NCBI Taxonomy" id="29159"/>
    <lineage>
        <taxon>Eukaryota</taxon>
        <taxon>Metazoa</taxon>
        <taxon>Spiralia</taxon>
        <taxon>Lophotrochozoa</taxon>
        <taxon>Mollusca</taxon>
        <taxon>Bivalvia</taxon>
        <taxon>Autobranchia</taxon>
        <taxon>Pteriomorphia</taxon>
        <taxon>Ostreida</taxon>
        <taxon>Ostreoidea</taxon>
        <taxon>Ostreidae</taxon>
        <taxon>Magallana</taxon>
    </lineage>
</organism>
<reference evidence="5" key="1">
    <citation type="submission" date="2022-08" db="UniProtKB">
        <authorList>
            <consortium name="EnsemblMetazoa"/>
        </authorList>
    </citation>
    <scope>IDENTIFICATION</scope>
    <source>
        <strain evidence="5">05x7-T-G4-1.051#20</strain>
    </source>
</reference>
<dbReference type="GO" id="GO:0046961">
    <property type="term" value="F:proton-transporting ATPase activity, rotational mechanism"/>
    <property type="evidence" value="ECO:0007669"/>
    <property type="project" value="InterPro"/>
</dbReference>
<evidence type="ECO:0000313" key="6">
    <source>
        <dbReference type="Proteomes" id="UP000005408"/>
    </source>
</evidence>
<dbReference type="PANTHER" id="PTHR45715">
    <property type="entry name" value="ATPASE H+-TRANSPORTING V1 SUBUNIT E1A-RELATED"/>
    <property type="match status" value="1"/>
</dbReference>
<name>A0A8W8MMY9_MAGGI</name>
<dbReference type="InterPro" id="IPR038495">
    <property type="entry name" value="ATPase_E_C"/>
</dbReference>
<evidence type="ECO:0000256" key="3">
    <source>
        <dbReference type="ARBA" id="ARBA00023065"/>
    </source>
</evidence>
<sequence>SQSREFSQKLVDFFTVFVIITAVKMAMSDQDVQKQIKHMMAFIEQEANEKAEEIDAKAEEEFNIEKGRLVQQQRVKIMEYYERKEKQVELQKKIQSSNLLNQSRLKILKTREDLLKDLMEEARQRLSKITKDKPKYKKFMEGLITQGLFQLIEASQYKEATGNDVSISIDTDNFLGNDVSGGVELLAQHGKIRVENMLESRLSLISQQMIPELRTILYGANPNRKFMD</sequence>
<dbReference type="Gene3D" id="6.10.250.1620">
    <property type="match status" value="1"/>
</dbReference>
<dbReference type="HAMAP" id="MF_00311">
    <property type="entry name" value="ATP_synth_E_arch"/>
    <property type="match status" value="1"/>
</dbReference>
<comment type="similarity">
    <text evidence="1">Belongs to the V-ATPase E subunit family.</text>
</comment>